<organism evidence="3">
    <name type="scientific">marine sediment metagenome</name>
    <dbReference type="NCBI Taxonomy" id="412755"/>
    <lineage>
        <taxon>unclassified sequences</taxon>
        <taxon>metagenomes</taxon>
        <taxon>ecological metagenomes</taxon>
    </lineage>
</organism>
<dbReference type="AlphaFoldDB" id="A0A0F9E495"/>
<keyword evidence="1" id="KW-0488">Methylation</keyword>
<proteinExistence type="predicted"/>
<comment type="caution">
    <text evidence="3">The sequence shown here is derived from an EMBL/GenBank/DDBJ whole genome shotgun (WGS) entry which is preliminary data.</text>
</comment>
<name>A0A0F9E495_9ZZZZ</name>
<dbReference type="PANTHER" id="PTHR43804">
    <property type="entry name" value="LD18447P"/>
    <property type="match status" value="1"/>
</dbReference>
<dbReference type="InterPro" id="IPR005139">
    <property type="entry name" value="PCRF"/>
</dbReference>
<dbReference type="GO" id="GO:0006415">
    <property type="term" value="P:translational termination"/>
    <property type="evidence" value="ECO:0007669"/>
    <property type="project" value="InterPro"/>
</dbReference>
<reference evidence="3" key="1">
    <citation type="journal article" date="2015" name="Nature">
        <title>Complex archaea that bridge the gap between prokaryotes and eukaryotes.</title>
        <authorList>
            <person name="Spang A."/>
            <person name="Saw J.H."/>
            <person name="Jorgensen S.L."/>
            <person name="Zaremba-Niedzwiedzka K."/>
            <person name="Martijn J."/>
            <person name="Lind A.E."/>
            <person name="van Eijk R."/>
            <person name="Schleper C."/>
            <person name="Guy L."/>
            <person name="Ettema T.J."/>
        </authorList>
    </citation>
    <scope>NUCLEOTIDE SEQUENCE</scope>
</reference>
<accession>A0A0F9E495</accession>
<dbReference type="PANTHER" id="PTHR43804:SF7">
    <property type="entry name" value="LD18447P"/>
    <property type="match status" value="1"/>
</dbReference>
<sequence>MTQHDSLIEKLDELDRLYAEAEQQMNDPAVASDPTRIVAVAKERARLGKIVEPYRAYTKLVTEQAEARGILDDPEADAEMRSLAQAELDELAGKANEALEVVKGLLVMSDDETIDSIMLEIRAGTGGDEAALFARDLLNMYRHYAEGRGWKFELLSSSGTEMGGFREVVVNVRGEGVWTHLGYEGGGHRVQRVPET</sequence>
<dbReference type="EMBL" id="LAZR01026420">
    <property type="protein sequence ID" value="KKL68808.1"/>
    <property type="molecule type" value="Genomic_DNA"/>
</dbReference>
<dbReference type="SMART" id="SM00937">
    <property type="entry name" value="PCRF"/>
    <property type="match status" value="1"/>
</dbReference>
<gene>
    <name evidence="3" type="ORF">LCGC14_2121310</name>
</gene>
<protein>
    <recommendedName>
        <fullName evidence="2">Peptide chain release factor domain-containing protein</fullName>
    </recommendedName>
</protein>
<evidence type="ECO:0000256" key="1">
    <source>
        <dbReference type="ARBA" id="ARBA00022481"/>
    </source>
</evidence>
<dbReference type="SUPFAM" id="SSF75620">
    <property type="entry name" value="Release factor"/>
    <property type="match status" value="1"/>
</dbReference>
<dbReference type="Pfam" id="PF03462">
    <property type="entry name" value="PCRF"/>
    <property type="match status" value="1"/>
</dbReference>
<evidence type="ECO:0000313" key="3">
    <source>
        <dbReference type="EMBL" id="KKL68808.1"/>
    </source>
</evidence>
<feature type="domain" description="Peptide chain release factor" evidence="2">
    <location>
        <begin position="69"/>
        <end position="184"/>
    </location>
</feature>
<dbReference type="Gene3D" id="6.10.140.1950">
    <property type="match status" value="1"/>
</dbReference>
<dbReference type="InterPro" id="IPR050057">
    <property type="entry name" value="Prokaryotic/Mito_RF"/>
</dbReference>
<dbReference type="InterPro" id="IPR045853">
    <property type="entry name" value="Pep_chain_release_fac_I_sf"/>
</dbReference>
<dbReference type="Gene3D" id="3.30.70.1660">
    <property type="match status" value="1"/>
</dbReference>
<feature type="non-terminal residue" evidence="3">
    <location>
        <position position="196"/>
    </location>
</feature>
<evidence type="ECO:0000259" key="2">
    <source>
        <dbReference type="SMART" id="SM00937"/>
    </source>
</evidence>